<accession>A0ABS8BA23</accession>
<gene>
    <name evidence="2" type="ORF">LG632_18695</name>
</gene>
<evidence type="ECO:0000256" key="1">
    <source>
        <dbReference type="SAM" id="MobiDB-lite"/>
    </source>
</evidence>
<proteinExistence type="predicted"/>
<organism evidence="2 3">
    <name type="scientific">Streptomyces antimicrobicus</name>
    <dbReference type="NCBI Taxonomy" id="2883108"/>
    <lineage>
        <taxon>Bacteria</taxon>
        <taxon>Bacillati</taxon>
        <taxon>Actinomycetota</taxon>
        <taxon>Actinomycetes</taxon>
        <taxon>Kitasatosporales</taxon>
        <taxon>Streptomycetaceae</taxon>
        <taxon>Streptomyces</taxon>
    </lineage>
</organism>
<dbReference type="Pfam" id="PF17230">
    <property type="entry name" value="DUF5304"/>
    <property type="match status" value="1"/>
</dbReference>
<dbReference type="InterPro" id="IPR035183">
    <property type="entry name" value="DUF5304"/>
</dbReference>
<evidence type="ECO:0000313" key="2">
    <source>
        <dbReference type="EMBL" id="MCB5181403.1"/>
    </source>
</evidence>
<feature type="region of interest" description="Disordered" evidence="1">
    <location>
        <begin position="120"/>
        <end position="169"/>
    </location>
</feature>
<comment type="caution">
    <text evidence="2">The sequence shown here is derived from an EMBL/GenBank/DDBJ whole genome shotgun (WGS) entry which is preliminary data.</text>
</comment>
<name>A0ABS8BA23_9ACTN</name>
<dbReference type="Proteomes" id="UP001199054">
    <property type="component" value="Unassembled WGS sequence"/>
</dbReference>
<dbReference type="EMBL" id="JAJAUY010000073">
    <property type="protein sequence ID" value="MCB5181403.1"/>
    <property type="molecule type" value="Genomic_DNA"/>
</dbReference>
<dbReference type="RefSeq" id="WP_226728482.1">
    <property type="nucleotide sequence ID" value="NZ_JAJAUY010000073.1"/>
</dbReference>
<sequence>MSEATDRPFDDDAWAKACAEDLAAEQERRRARAGGSAGATGTAAEELFKLFEAVADKVAELNNPVLGAAAQGAVRQFVNQAKAAAKPVVERHPEVFDHLAAAGSELLAAYRSAVAGHERRWTSGAAAGPTGAGRESGPDGGASGDARDPRDSGGDDDGGPGPSERIDLD</sequence>
<reference evidence="2 3" key="1">
    <citation type="submission" date="2021-10" db="EMBL/GenBank/DDBJ databases">
        <title>Streptomyces sp. strain SMC 277, a novel streptomycete isolated from soil.</title>
        <authorList>
            <person name="Chanama M."/>
        </authorList>
    </citation>
    <scope>NUCLEOTIDE SEQUENCE [LARGE SCALE GENOMIC DNA]</scope>
    <source>
        <strain evidence="2 3">SMC 277</strain>
    </source>
</reference>
<feature type="compositionally biased region" description="Low complexity" evidence="1">
    <location>
        <begin position="124"/>
        <end position="133"/>
    </location>
</feature>
<protein>
    <submittedName>
        <fullName evidence="2">DUF5304 domain-containing protein</fullName>
    </submittedName>
</protein>
<keyword evidence="3" id="KW-1185">Reference proteome</keyword>
<evidence type="ECO:0000313" key="3">
    <source>
        <dbReference type="Proteomes" id="UP001199054"/>
    </source>
</evidence>